<accession>A0A9N9FMX4</accession>
<dbReference type="Proteomes" id="UP000789831">
    <property type="component" value="Unassembled WGS sequence"/>
</dbReference>
<sequence length="50" mass="5299">CGSLFTIGSNGQCGPAQGTRCHSNQCCSQYNYCETSSGIINFQKYAIVAS</sequence>
<dbReference type="InterPro" id="IPR036861">
    <property type="entry name" value="Endochitinase-like_sf"/>
</dbReference>
<dbReference type="EMBL" id="CAJVPL010001023">
    <property type="protein sequence ID" value="CAG8547628.1"/>
    <property type="molecule type" value="Genomic_DNA"/>
</dbReference>
<proteinExistence type="predicted"/>
<protein>
    <submittedName>
        <fullName evidence="2">9455_t:CDS:1</fullName>
    </submittedName>
</protein>
<keyword evidence="3" id="KW-1185">Reference proteome</keyword>
<dbReference type="GO" id="GO:0008061">
    <property type="term" value="F:chitin binding"/>
    <property type="evidence" value="ECO:0007669"/>
    <property type="project" value="UniProtKB-KW"/>
</dbReference>
<dbReference type="AlphaFoldDB" id="A0A9N9FMX4"/>
<evidence type="ECO:0000313" key="2">
    <source>
        <dbReference type="EMBL" id="CAG8547628.1"/>
    </source>
</evidence>
<name>A0A9N9FMX4_9GLOM</name>
<gene>
    <name evidence="2" type="ORF">AGERDE_LOCUS6500</name>
</gene>
<comment type="caution">
    <text evidence="2">The sequence shown here is derived from an EMBL/GenBank/DDBJ whole genome shotgun (WGS) entry which is preliminary data.</text>
</comment>
<keyword evidence="1" id="KW-0147">Chitin-binding</keyword>
<organism evidence="2 3">
    <name type="scientific">Ambispora gerdemannii</name>
    <dbReference type="NCBI Taxonomy" id="144530"/>
    <lineage>
        <taxon>Eukaryota</taxon>
        <taxon>Fungi</taxon>
        <taxon>Fungi incertae sedis</taxon>
        <taxon>Mucoromycota</taxon>
        <taxon>Glomeromycotina</taxon>
        <taxon>Glomeromycetes</taxon>
        <taxon>Archaeosporales</taxon>
        <taxon>Ambisporaceae</taxon>
        <taxon>Ambispora</taxon>
    </lineage>
</organism>
<feature type="non-terminal residue" evidence="2">
    <location>
        <position position="50"/>
    </location>
</feature>
<evidence type="ECO:0000256" key="1">
    <source>
        <dbReference type="ARBA" id="ARBA00022669"/>
    </source>
</evidence>
<dbReference type="Gene3D" id="3.30.60.10">
    <property type="entry name" value="Endochitinase-like"/>
    <property type="match status" value="1"/>
</dbReference>
<evidence type="ECO:0000313" key="3">
    <source>
        <dbReference type="Proteomes" id="UP000789831"/>
    </source>
</evidence>
<reference evidence="2" key="1">
    <citation type="submission" date="2021-06" db="EMBL/GenBank/DDBJ databases">
        <authorList>
            <person name="Kallberg Y."/>
            <person name="Tangrot J."/>
            <person name="Rosling A."/>
        </authorList>
    </citation>
    <scope>NUCLEOTIDE SEQUENCE</scope>
    <source>
        <strain evidence="2">MT106</strain>
    </source>
</reference>